<dbReference type="InterPro" id="IPR000415">
    <property type="entry name" value="Nitroreductase-like"/>
</dbReference>
<dbReference type="GO" id="GO:0016491">
    <property type="term" value="F:oxidoreductase activity"/>
    <property type="evidence" value="ECO:0007669"/>
    <property type="project" value="UniProtKB-KW"/>
</dbReference>
<protein>
    <recommendedName>
        <fullName evidence="3">Putative nitroreductase TM1586 domain-containing protein</fullName>
    </recommendedName>
</protein>
<dbReference type="AlphaFoldDB" id="X1HFV4"/>
<dbReference type="SUPFAM" id="SSF55469">
    <property type="entry name" value="FMN-dependent nitroreductase-like"/>
    <property type="match status" value="1"/>
</dbReference>
<evidence type="ECO:0000256" key="2">
    <source>
        <dbReference type="ARBA" id="ARBA00023002"/>
    </source>
</evidence>
<organism evidence="4">
    <name type="scientific">marine sediment metagenome</name>
    <dbReference type="NCBI Taxonomy" id="412755"/>
    <lineage>
        <taxon>unclassified sequences</taxon>
        <taxon>metagenomes</taxon>
        <taxon>ecological metagenomes</taxon>
    </lineage>
</organism>
<evidence type="ECO:0000256" key="1">
    <source>
        <dbReference type="ARBA" id="ARBA00007118"/>
    </source>
</evidence>
<dbReference type="Pfam" id="PF14512">
    <property type="entry name" value="TM1586_NiRdase"/>
    <property type="match status" value="1"/>
</dbReference>
<comment type="caution">
    <text evidence="4">The sequence shown here is derived from an EMBL/GenBank/DDBJ whole genome shotgun (WGS) entry which is preliminary data.</text>
</comment>
<sequence length="288" mass="32249">MSFSKPVAEIIKQRFSCRSYLKQPIAAEIRVRLEDIAAEQRVGPLGGRARFELVAGTDKELKELKGLGTYGFIKGATGFIVGATTADGKHLEDFGYMLEVIILYATDLGLGTCWLGGTFTKTSFAKKIAVRAGELVPSVSAVGYIAKKPRRIDKLIRRGANADTRLPWEKLFFEGSFEEPLGFDQADDYRTALEAVRLGPSASNRQPWRVVKHGKFWHFYLQRSPGYQERKLVKVYTVADLQRIDMGIAMCHFELTLKELGVEGEWIVRDPRIADGEGLLHYTATWVG</sequence>
<evidence type="ECO:0000313" key="4">
    <source>
        <dbReference type="EMBL" id="GAH44188.1"/>
    </source>
</evidence>
<dbReference type="EMBL" id="BARU01006011">
    <property type="protein sequence ID" value="GAH44188.1"/>
    <property type="molecule type" value="Genomic_DNA"/>
</dbReference>
<gene>
    <name evidence="4" type="ORF">S03H2_11805</name>
</gene>
<comment type="similarity">
    <text evidence="1">Belongs to the nitroreductase family.</text>
</comment>
<dbReference type="PANTHER" id="PTHR43673">
    <property type="entry name" value="NAD(P)H NITROREDUCTASE YDGI-RELATED"/>
    <property type="match status" value="1"/>
</dbReference>
<dbReference type="InterPro" id="IPR029478">
    <property type="entry name" value="TM1586_NiRdase"/>
</dbReference>
<dbReference type="PANTHER" id="PTHR43673:SF10">
    <property type="entry name" value="NADH DEHYDROGENASE_NAD(P)H NITROREDUCTASE XCC3605-RELATED"/>
    <property type="match status" value="1"/>
</dbReference>
<keyword evidence="2" id="KW-0560">Oxidoreductase</keyword>
<evidence type="ECO:0000259" key="3">
    <source>
        <dbReference type="Pfam" id="PF14512"/>
    </source>
</evidence>
<name>X1HFV4_9ZZZZ</name>
<dbReference type="Gene3D" id="3.40.109.30">
    <property type="entry name" value="putative nitroreductase (tm1586), domain 2"/>
    <property type="match status" value="1"/>
</dbReference>
<feature type="domain" description="Putative nitroreductase TM1586" evidence="3">
    <location>
        <begin position="7"/>
        <end position="256"/>
    </location>
</feature>
<reference evidence="4" key="1">
    <citation type="journal article" date="2014" name="Front. Microbiol.">
        <title>High frequency of phylogenetically diverse reductive dehalogenase-homologous genes in deep subseafloor sedimentary metagenomes.</title>
        <authorList>
            <person name="Kawai M."/>
            <person name="Futagami T."/>
            <person name="Toyoda A."/>
            <person name="Takaki Y."/>
            <person name="Nishi S."/>
            <person name="Hori S."/>
            <person name="Arai W."/>
            <person name="Tsubouchi T."/>
            <person name="Morono Y."/>
            <person name="Uchiyama I."/>
            <person name="Ito T."/>
            <person name="Fujiyama A."/>
            <person name="Inagaki F."/>
            <person name="Takami H."/>
        </authorList>
    </citation>
    <scope>NUCLEOTIDE SEQUENCE</scope>
    <source>
        <strain evidence="4">Expedition CK06-06</strain>
    </source>
</reference>
<proteinExistence type="inferred from homology"/>
<dbReference type="Gene3D" id="3.40.109.10">
    <property type="entry name" value="NADH Oxidase"/>
    <property type="match status" value="1"/>
</dbReference>
<accession>X1HFV4</accession>